<proteinExistence type="predicted"/>
<feature type="compositionally biased region" description="Polar residues" evidence="4">
    <location>
        <begin position="291"/>
        <end position="312"/>
    </location>
</feature>
<evidence type="ECO:0000313" key="6">
    <source>
        <dbReference type="Proteomes" id="UP000308768"/>
    </source>
</evidence>
<protein>
    <submittedName>
        <fullName evidence="5">Uncharacterized protein</fullName>
    </submittedName>
</protein>
<dbReference type="GO" id="GO:0045717">
    <property type="term" value="P:negative regulation of fatty acid biosynthetic process"/>
    <property type="evidence" value="ECO:0007669"/>
    <property type="project" value="TreeGrafter"/>
</dbReference>
<dbReference type="InterPro" id="IPR015943">
    <property type="entry name" value="WD40/YVTN_repeat-like_dom_sf"/>
</dbReference>
<evidence type="ECO:0000256" key="4">
    <source>
        <dbReference type="SAM" id="MobiDB-lite"/>
    </source>
</evidence>
<dbReference type="GO" id="GO:0005737">
    <property type="term" value="C:cytoplasm"/>
    <property type="evidence" value="ECO:0007669"/>
    <property type="project" value="TreeGrafter"/>
</dbReference>
<name>A0A4U0WEB9_9PEZI</name>
<organism evidence="5 6">
    <name type="scientific">Cryomyces minteri</name>
    <dbReference type="NCBI Taxonomy" id="331657"/>
    <lineage>
        <taxon>Eukaryota</taxon>
        <taxon>Fungi</taxon>
        <taxon>Dikarya</taxon>
        <taxon>Ascomycota</taxon>
        <taxon>Pezizomycotina</taxon>
        <taxon>Dothideomycetes</taxon>
        <taxon>Dothideomycetes incertae sedis</taxon>
        <taxon>Cryomyces</taxon>
    </lineage>
</organism>
<dbReference type="EMBL" id="NAJN01001875">
    <property type="protein sequence ID" value="TKA60683.1"/>
    <property type="molecule type" value="Genomic_DNA"/>
</dbReference>
<sequence>MQIFDTERAAVIAFAQAVKIPFADLSSVTKPYLVSEDASTGGQSVEAQDRRTALKFWAFRVGRGILMSAGRYFDFTTARLDLAFGGVGRTDRVTEEVEAQLNARMENVDPDTMEDVEELVEQSVPMSDIRATAEDVVTDEDDDGDDADGDPEQDEDDESDDEDEEGSANPRLYWRSAFERRRLRETVETQVPCSSHTRAYRGHCNVKTVKDVNFFGLQDEYVVSGSDDGNIFIWDKKTTQLVNILEGDGEVVNVVQGHPYEPTLAVSGIDHTIKIFSPDARARERARKGTGISTHDATEFSSTDSNNTNSEPAATSSDSAAVDDEDDETVGPSGLTSKRRMHLEYQITSHNDAERQGGNQEAYITSDMLAQLASRIHARRAAAGAGEADADVDDIPGMLGGQIIIGDDCVVM</sequence>
<keyword evidence="1 3" id="KW-0853">WD repeat</keyword>
<keyword evidence="6" id="KW-1185">Reference proteome</keyword>
<dbReference type="GO" id="GO:0080008">
    <property type="term" value="C:Cul4-RING E3 ubiquitin ligase complex"/>
    <property type="evidence" value="ECO:0007669"/>
    <property type="project" value="TreeGrafter"/>
</dbReference>
<evidence type="ECO:0000256" key="3">
    <source>
        <dbReference type="PROSITE-ProRule" id="PRU00221"/>
    </source>
</evidence>
<dbReference type="InterPro" id="IPR045151">
    <property type="entry name" value="DCAF8"/>
</dbReference>
<gene>
    <name evidence="5" type="ORF">B0A49_11460</name>
</gene>
<dbReference type="OrthoDB" id="4869960at2759"/>
<dbReference type="Proteomes" id="UP000308768">
    <property type="component" value="Unassembled WGS sequence"/>
</dbReference>
<dbReference type="SMART" id="SM00320">
    <property type="entry name" value="WD40"/>
    <property type="match status" value="2"/>
</dbReference>
<dbReference type="STRING" id="331657.A0A4U0WEB9"/>
<dbReference type="AlphaFoldDB" id="A0A4U0WEB9"/>
<dbReference type="InterPro" id="IPR036322">
    <property type="entry name" value="WD40_repeat_dom_sf"/>
</dbReference>
<evidence type="ECO:0000313" key="5">
    <source>
        <dbReference type="EMBL" id="TKA60683.1"/>
    </source>
</evidence>
<dbReference type="Gene3D" id="2.130.10.10">
    <property type="entry name" value="YVTN repeat-like/Quinoprotein amine dehydrogenase"/>
    <property type="match status" value="1"/>
</dbReference>
<dbReference type="PANTHER" id="PTHR15574">
    <property type="entry name" value="WD REPEAT DOMAIN-CONTAINING FAMILY"/>
    <property type="match status" value="1"/>
</dbReference>
<dbReference type="PROSITE" id="PS50082">
    <property type="entry name" value="WD_REPEATS_2"/>
    <property type="match status" value="1"/>
</dbReference>
<dbReference type="InterPro" id="IPR001680">
    <property type="entry name" value="WD40_rpt"/>
</dbReference>
<feature type="compositionally biased region" description="Acidic residues" evidence="4">
    <location>
        <begin position="136"/>
        <end position="166"/>
    </location>
</feature>
<evidence type="ECO:0000256" key="2">
    <source>
        <dbReference type="ARBA" id="ARBA00022737"/>
    </source>
</evidence>
<reference evidence="5 6" key="1">
    <citation type="submission" date="2017-03" db="EMBL/GenBank/DDBJ databases">
        <title>Genomes of endolithic fungi from Antarctica.</title>
        <authorList>
            <person name="Coleine C."/>
            <person name="Masonjones S."/>
            <person name="Stajich J.E."/>
        </authorList>
    </citation>
    <scope>NUCLEOTIDE SEQUENCE [LARGE SCALE GENOMIC DNA]</scope>
    <source>
        <strain evidence="5 6">CCFEE 5187</strain>
    </source>
</reference>
<comment type="caution">
    <text evidence="5">The sequence shown here is derived from an EMBL/GenBank/DDBJ whole genome shotgun (WGS) entry which is preliminary data.</text>
</comment>
<accession>A0A4U0WEB9</accession>
<feature type="repeat" description="WD" evidence="3">
    <location>
        <begin position="221"/>
        <end position="244"/>
    </location>
</feature>
<dbReference type="PANTHER" id="PTHR15574:SF40">
    <property type="entry name" value="WD AND TETRATRICOPEPTIDE REPEATS PROTEIN 1"/>
    <property type="match status" value="1"/>
</dbReference>
<keyword evidence="2" id="KW-0677">Repeat</keyword>
<evidence type="ECO:0000256" key="1">
    <source>
        <dbReference type="ARBA" id="ARBA00022574"/>
    </source>
</evidence>
<dbReference type="SUPFAM" id="SSF50978">
    <property type="entry name" value="WD40 repeat-like"/>
    <property type="match status" value="1"/>
</dbReference>
<feature type="region of interest" description="Disordered" evidence="4">
    <location>
        <begin position="281"/>
        <end position="339"/>
    </location>
</feature>
<dbReference type="Pfam" id="PF00400">
    <property type="entry name" value="WD40"/>
    <property type="match status" value="1"/>
</dbReference>
<feature type="region of interest" description="Disordered" evidence="4">
    <location>
        <begin position="121"/>
        <end position="171"/>
    </location>
</feature>